<dbReference type="EMBL" id="AP014968">
    <property type="protein sequence ID" value="BAT17403.1"/>
    <property type="molecule type" value="Genomic_DNA"/>
</dbReference>
<dbReference type="Gramene" id="Os12t0524201-01">
    <property type="protein sequence ID" value="Os12t0524201-01"/>
    <property type="gene ID" value="Os12g0524201"/>
</dbReference>
<gene>
    <name evidence="1" type="ordered locus">Os12g0524201</name>
    <name evidence="1" type="ORF">OSNPB_120524201</name>
</gene>
<reference evidence="1 2" key="3">
    <citation type="journal article" date="2013" name="Rice">
        <title>Improvement of the Oryza sativa Nipponbare reference genome using next generation sequence and optical map data.</title>
        <authorList>
            <person name="Kawahara Y."/>
            <person name="de la Bastide M."/>
            <person name="Hamilton J.P."/>
            <person name="Kanamori H."/>
            <person name="McCombie W.R."/>
            <person name="Ouyang S."/>
            <person name="Schwartz D.C."/>
            <person name="Tanaka T."/>
            <person name="Wu J."/>
            <person name="Zhou S."/>
            <person name="Childs K.L."/>
            <person name="Davidson R.M."/>
            <person name="Lin H."/>
            <person name="Quesada-Ocampo L."/>
            <person name="Vaillancourt B."/>
            <person name="Sakai H."/>
            <person name="Lee S.S."/>
            <person name="Kim J."/>
            <person name="Numa H."/>
            <person name="Itoh T."/>
            <person name="Buell C.R."/>
            <person name="Matsumoto T."/>
        </authorList>
    </citation>
    <scope>NUCLEOTIDE SEQUENCE [LARGE SCALE GENOMIC DNA]</scope>
    <source>
        <strain evidence="2">cv. Nipponbare</strain>
    </source>
</reference>
<dbReference type="AlphaFoldDB" id="A0A0P0YAT7"/>
<reference evidence="2" key="1">
    <citation type="journal article" date="2005" name="Nature">
        <title>The map-based sequence of the rice genome.</title>
        <authorList>
            <consortium name="International rice genome sequencing project (IRGSP)"/>
            <person name="Matsumoto T."/>
            <person name="Wu J."/>
            <person name="Kanamori H."/>
            <person name="Katayose Y."/>
            <person name="Fujisawa M."/>
            <person name="Namiki N."/>
            <person name="Mizuno H."/>
            <person name="Yamamoto K."/>
            <person name="Antonio B.A."/>
            <person name="Baba T."/>
            <person name="Sakata K."/>
            <person name="Nagamura Y."/>
            <person name="Aoki H."/>
            <person name="Arikawa K."/>
            <person name="Arita K."/>
            <person name="Bito T."/>
            <person name="Chiden Y."/>
            <person name="Fujitsuka N."/>
            <person name="Fukunaka R."/>
            <person name="Hamada M."/>
            <person name="Harada C."/>
            <person name="Hayashi A."/>
            <person name="Hijishita S."/>
            <person name="Honda M."/>
            <person name="Hosokawa S."/>
            <person name="Ichikawa Y."/>
            <person name="Idonuma A."/>
            <person name="Iijima M."/>
            <person name="Ikeda M."/>
            <person name="Ikeno M."/>
            <person name="Ito K."/>
            <person name="Ito S."/>
            <person name="Ito T."/>
            <person name="Ito Y."/>
            <person name="Ito Y."/>
            <person name="Iwabuchi A."/>
            <person name="Kamiya K."/>
            <person name="Karasawa W."/>
            <person name="Kurita K."/>
            <person name="Katagiri S."/>
            <person name="Kikuta A."/>
            <person name="Kobayashi H."/>
            <person name="Kobayashi N."/>
            <person name="Machita K."/>
            <person name="Maehara T."/>
            <person name="Masukawa M."/>
            <person name="Mizubayashi T."/>
            <person name="Mukai Y."/>
            <person name="Nagasaki H."/>
            <person name="Nagata Y."/>
            <person name="Naito S."/>
            <person name="Nakashima M."/>
            <person name="Nakama Y."/>
            <person name="Nakamichi Y."/>
            <person name="Nakamura M."/>
            <person name="Meguro A."/>
            <person name="Negishi M."/>
            <person name="Ohta I."/>
            <person name="Ohta T."/>
            <person name="Okamoto M."/>
            <person name="Ono N."/>
            <person name="Saji S."/>
            <person name="Sakaguchi M."/>
            <person name="Sakai K."/>
            <person name="Shibata M."/>
            <person name="Shimokawa T."/>
            <person name="Song J."/>
            <person name="Takazaki Y."/>
            <person name="Terasawa K."/>
            <person name="Tsugane M."/>
            <person name="Tsuji K."/>
            <person name="Ueda S."/>
            <person name="Waki K."/>
            <person name="Yamagata H."/>
            <person name="Yamamoto M."/>
            <person name="Yamamoto S."/>
            <person name="Yamane H."/>
            <person name="Yoshiki S."/>
            <person name="Yoshihara R."/>
            <person name="Yukawa K."/>
            <person name="Zhong H."/>
            <person name="Yano M."/>
            <person name="Yuan Q."/>
            <person name="Ouyang S."/>
            <person name="Liu J."/>
            <person name="Jones K.M."/>
            <person name="Gansberger K."/>
            <person name="Moffat K."/>
            <person name="Hill J."/>
            <person name="Bera J."/>
            <person name="Fadrosh D."/>
            <person name="Jin S."/>
            <person name="Johri S."/>
            <person name="Kim M."/>
            <person name="Overton L."/>
            <person name="Reardon M."/>
            <person name="Tsitrin T."/>
            <person name="Vuong H."/>
            <person name="Weaver B."/>
            <person name="Ciecko A."/>
            <person name="Tallon L."/>
            <person name="Jackson J."/>
            <person name="Pai G."/>
            <person name="Aken S.V."/>
            <person name="Utterback T."/>
            <person name="Reidmuller S."/>
            <person name="Feldblyum T."/>
            <person name="Hsiao J."/>
            <person name="Zismann V."/>
            <person name="Iobst S."/>
            <person name="de Vazeille A.R."/>
            <person name="Buell C.R."/>
            <person name="Ying K."/>
            <person name="Li Y."/>
            <person name="Lu T."/>
            <person name="Huang Y."/>
            <person name="Zhao Q."/>
            <person name="Feng Q."/>
            <person name="Zhang L."/>
            <person name="Zhu J."/>
            <person name="Weng Q."/>
            <person name="Mu J."/>
            <person name="Lu Y."/>
            <person name="Fan D."/>
            <person name="Liu Y."/>
            <person name="Guan J."/>
            <person name="Zhang Y."/>
            <person name="Yu S."/>
            <person name="Liu X."/>
            <person name="Zhang Y."/>
            <person name="Hong G."/>
            <person name="Han B."/>
            <person name="Choisne N."/>
            <person name="Demange N."/>
            <person name="Orjeda G."/>
            <person name="Samain S."/>
            <person name="Cattolico L."/>
            <person name="Pelletier E."/>
            <person name="Couloux A."/>
            <person name="Segurens B."/>
            <person name="Wincker P."/>
            <person name="D'Hont A."/>
            <person name="Scarpelli C."/>
            <person name="Weissenbach J."/>
            <person name="Salanoubat M."/>
            <person name="Quetier F."/>
            <person name="Yu Y."/>
            <person name="Kim H.R."/>
            <person name="Rambo T."/>
            <person name="Currie J."/>
            <person name="Collura K."/>
            <person name="Luo M."/>
            <person name="Yang T."/>
            <person name="Ammiraju J.S.S."/>
            <person name="Engler F."/>
            <person name="Soderlund C."/>
            <person name="Wing R.A."/>
            <person name="Palmer L.E."/>
            <person name="de la Bastide M."/>
            <person name="Spiegel L."/>
            <person name="Nascimento L."/>
            <person name="Zutavern T."/>
            <person name="O'Shaughnessy A."/>
            <person name="Dike S."/>
            <person name="Dedhia N."/>
            <person name="Preston R."/>
            <person name="Balija V."/>
            <person name="McCombie W.R."/>
            <person name="Chow T."/>
            <person name="Chen H."/>
            <person name="Chung M."/>
            <person name="Chen C."/>
            <person name="Shaw J."/>
            <person name="Wu H."/>
            <person name="Hsiao K."/>
            <person name="Chao Y."/>
            <person name="Chu M."/>
            <person name="Cheng C."/>
            <person name="Hour A."/>
            <person name="Lee P."/>
            <person name="Lin S."/>
            <person name="Lin Y."/>
            <person name="Liou J."/>
            <person name="Liu S."/>
            <person name="Hsing Y."/>
            <person name="Raghuvanshi S."/>
            <person name="Mohanty A."/>
            <person name="Bharti A.K."/>
            <person name="Gaur A."/>
            <person name="Gupta V."/>
            <person name="Kumar D."/>
            <person name="Ravi V."/>
            <person name="Vij S."/>
            <person name="Kapur A."/>
            <person name="Khurana P."/>
            <person name="Khurana P."/>
            <person name="Khurana J.P."/>
            <person name="Tyagi A.K."/>
            <person name="Gaikwad K."/>
            <person name="Singh A."/>
            <person name="Dalal V."/>
            <person name="Srivastava S."/>
            <person name="Dixit A."/>
            <person name="Pal A.K."/>
            <person name="Ghazi I.A."/>
            <person name="Yadav M."/>
            <person name="Pandit A."/>
            <person name="Bhargava A."/>
            <person name="Sureshbabu K."/>
            <person name="Batra K."/>
            <person name="Sharma T.R."/>
            <person name="Mohapatra T."/>
            <person name="Singh N.K."/>
            <person name="Messing J."/>
            <person name="Nelson A.B."/>
            <person name="Fuks G."/>
            <person name="Kavchok S."/>
            <person name="Keizer G."/>
            <person name="Linton E."/>
            <person name="Llaca V."/>
            <person name="Song R."/>
            <person name="Tanyolac B."/>
            <person name="Young S."/>
            <person name="Ho-Il K."/>
            <person name="Hahn J.H."/>
            <person name="Sangsakoo G."/>
            <person name="Vanavichit A."/>
            <person name="de Mattos Luiz.A.T."/>
            <person name="Zimmer P.D."/>
            <person name="Malone G."/>
            <person name="Dellagostin O."/>
            <person name="de Oliveira A.C."/>
            <person name="Bevan M."/>
            <person name="Bancroft I."/>
            <person name="Minx P."/>
            <person name="Cordum H."/>
            <person name="Wilson R."/>
            <person name="Cheng Z."/>
            <person name="Jin W."/>
            <person name="Jiang J."/>
            <person name="Leong S.A."/>
            <person name="Iwama H."/>
            <person name="Gojobori T."/>
            <person name="Itoh T."/>
            <person name="Niimura Y."/>
            <person name="Fujii Y."/>
            <person name="Habara T."/>
            <person name="Sakai H."/>
            <person name="Sato Y."/>
            <person name="Wilson G."/>
            <person name="Kumar K."/>
            <person name="McCouch S."/>
            <person name="Juretic N."/>
            <person name="Hoen D."/>
            <person name="Wright S."/>
            <person name="Bruskiewich R."/>
            <person name="Bureau T."/>
            <person name="Miyao A."/>
            <person name="Hirochika H."/>
            <person name="Nishikawa T."/>
            <person name="Kadowaki K."/>
            <person name="Sugiura M."/>
            <person name="Burr B."/>
            <person name="Sasaki T."/>
        </authorList>
    </citation>
    <scope>NUCLEOTIDE SEQUENCE [LARGE SCALE GENOMIC DNA]</scope>
    <source>
        <strain evidence="2">cv. Nipponbare</strain>
    </source>
</reference>
<dbReference type="PaxDb" id="39947-A0A0P0YAT7"/>
<organism evidence="1 2">
    <name type="scientific">Oryza sativa subsp. japonica</name>
    <name type="common">Rice</name>
    <dbReference type="NCBI Taxonomy" id="39947"/>
    <lineage>
        <taxon>Eukaryota</taxon>
        <taxon>Viridiplantae</taxon>
        <taxon>Streptophyta</taxon>
        <taxon>Embryophyta</taxon>
        <taxon>Tracheophyta</taxon>
        <taxon>Spermatophyta</taxon>
        <taxon>Magnoliopsida</taxon>
        <taxon>Liliopsida</taxon>
        <taxon>Poales</taxon>
        <taxon>Poaceae</taxon>
        <taxon>BOP clade</taxon>
        <taxon>Oryzoideae</taxon>
        <taxon>Oryzeae</taxon>
        <taxon>Oryzinae</taxon>
        <taxon>Oryza</taxon>
        <taxon>Oryza sativa</taxon>
    </lineage>
</organism>
<evidence type="ECO:0000313" key="2">
    <source>
        <dbReference type="Proteomes" id="UP000059680"/>
    </source>
</evidence>
<dbReference type="Proteomes" id="UP000059680">
    <property type="component" value="Chromosome 12"/>
</dbReference>
<name>A0A0P0YAT7_ORYSJ</name>
<dbReference type="InParanoid" id="A0A0P0YAT7"/>
<reference evidence="1 2" key="2">
    <citation type="journal article" date="2013" name="Plant Cell Physiol.">
        <title>Rice Annotation Project Database (RAP-DB): an integrative and interactive database for rice genomics.</title>
        <authorList>
            <person name="Sakai H."/>
            <person name="Lee S.S."/>
            <person name="Tanaka T."/>
            <person name="Numa H."/>
            <person name="Kim J."/>
            <person name="Kawahara Y."/>
            <person name="Wakimoto H."/>
            <person name="Yang C.C."/>
            <person name="Iwamoto M."/>
            <person name="Abe T."/>
            <person name="Yamada Y."/>
            <person name="Muto A."/>
            <person name="Inokuchi H."/>
            <person name="Ikemura T."/>
            <person name="Matsumoto T."/>
            <person name="Sasaki T."/>
            <person name="Itoh T."/>
        </authorList>
    </citation>
    <scope>NUCLEOTIDE SEQUENCE [LARGE SCALE GENOMIC DNA]</scope>
    <source>
        <strain evidence="2">cv. Nipponbare</strain>
    </source>
</reference>
<sequence length="58" mass="6545">MYMMIEICQFGILTPTSFIKLRCEEVSFRALFIESSASLMSSDPLLCRSSLLAIHLIS</sequence>
<protein>
    <submittedName>
        <fullName evidence="1">Os12g0524201 protein</fullName>
    </submittedName>
</protein>
<keyword evidence="2" id="KW-1185">Reference proteome</keyword>
<proteinExistence type="predicted"/>
<evidence type="ECO:0000313" key="1">
    <source>
        <dbReference type="EMBL" id="BAT17403.1"/>
    </source>
</evidence>
<dbReference type="eggNOG" id="ENOG502R73X">
    <property type="taxonomic scope" value="Eukaryota"/>
</dbReference>
<accession>A0A0P0YAT7</accession>
<dbReference type="OMA" id="ICQFGIF"/>